<keyword evidence="2" id="KW-1185">Reference proteome</keyword>
<comment type="caution">
    <text evidence="1">The sequence shown here is derived from an EMBL/GenBank/DDBJ whole genome shotgun (WGS) entry which is preliminary data.</text>
</comment>
<evidence type="ECO:0000313" key="1">
    <source>
        <dbReference type="EMBL" id="KAI8433892.1"/>
    </source>
</evidence>
<sequence>MTTLRNTLFNSLLRKENICCLCLNVAEQNTILIRDEVLLNGNDFECNVFSEILGYILGDDKCRANFQSFNQVLESLDKCLQDASEQINMCKSLFVVLDPNDAAQHYYDYKRPIATQAVALKRFNSILSGKNSKPNLEIKNEDDFDGNSEDPPFNEDVIKVKETKKKRARKTVNLPRELILHEDSQPLAYKCNKHKQRHGNPNKQPARVDKARPQLEKAKPGLRKLLIDNSKNPDFIIGTSFTLIS</sequence>
<accession>A0ACC0KCB0</accession>
<evidence type="ECO:0000313" key="2">
    <source>
        <dbReference type="Proteomes" id="UP001064048"/>
    </source>
</evidence>
<gene>
    <name evidence="1" type="ORF">MSG28_015822</name>
</gene>
<protein>
    <submittedName>
        <fullName evidence="1">Uncharacterized protein</fullName>
    </submittedName>
</protein>
<organism evidence="1 2">
    <name type="scientific">Choristoneura fumiferana</name>
    <name type="common">Spruce budworm moth</name>
    <name type="synonym">Archips fumiferana</name>
    <dbReference type="NCBI Taxonomy" id="7141"/>
    <lineage>
        <taxon>Eukaryota</taxon>
        <taxon>Metazoa</taxon>
        <taxon>Ecdysozoa</taxon>
        <taxon>Arthropoda</taxon>
        <taxon>Hexapoda</taxon>
        <taxon>Insecta</taxon>
        <taxon>Pterygota</taxon>
        <taxon>Neoptera</taxon>
        <taxon>Endopterygota</taxon>
        <taxon>Lepidoptera</taxon>
        <taxon>Glossata</taxon>
        <taxon>Ditrysia</taxon>
        <taxon>Tortricoidea</taxon>
        <taxon>Tortricidae</taxon>
        <taxon>Tortricinae</taxon>
        <taxon>Choristoneura</taxon>
    </lineage>
</organism>
<name>A0ACC0KCB0_CHOFU</name>
<dbReference type="EMBL" id="CM046129">
    <property type="protein sequence ID" value="KAI8433892.1"/>
    <property type="molecule type" value="Genomic_DNA"/>
</dbReference>
<reference evidence="1 2" key="1">
    <citation type="journal article" date="2022" name="Genome Biol. Evol.">
        <title>The Spruce Budworm Genome: Reconstructing the Evolutionary History of Antifreeze Proteins.</title>
        <authorList>
            <person name="Beliveau C."/>
            <person name="Gagne P."/>
            <person name="Picq S."/>
            <person name="Vernygora O."/>
            <person name="Keeling C.I."/>
            <person name="Pinkney K."/>
            <person name="Doucet D."/>
            <person name="Wen F."/>
            <person name="Johnston J.S."/>
            <person name="Maaroufi H."/>
            <person name="Boyle B."/>
            <person name="Laroche J."/>
            <person name="Dewar K."/>
            <person name="Juretic N."/>
            <person name="Blackburn G."/>
            <person name="Nisole A."/>
            <person name="Brunet B."/>
            <person name="Brandao M."/>
            <person name="Lumley L."/>
            <person name="Duan J."/>
            <person name="Quan G."/>
            <person name="Lucarotti C.J."/>
            <person name="Roe A.D."/>
            <person name="Sperling F.A.H."/>
            <person name="Levesque R.C."/>
            <person name="Cusson M."/>
        </authorList>
    </citation>
    <scope>NUCLEOTIDE SEQUENCE [LARGE SCALE GENOMIC DNA]</scope>
    <source>
        <strain evidence="1">Glfc:IPQL:Cfum</strain>
    </source>
</reference>
<dbReference type="Proteomes" id="UP001064048">
    <property type="component" value="Chromosome 29"/>
</dbReference>
<proteinExistence type="predicted"/>